<dbReference type="Proteomes" id="UP000029843">
    <property type="component" value="Unassembled WGS sequence"/>
</dbReference>
<protein>
    <submittedName>
        <fullName evidence="1">Uncharacterized protein</fullName>
    </submittedName>
</protein>
<dbReference type="AlphaFoldDB" id="A0A099KNX0"/>
<proteinExistence type="predicted"/>
<dbReference type="PATRIC" id="fig|28229.4.peg.2090"/>
<accession>A0A099KNX0</accession>
<comment type="caution">
    <text evidence="1">The sequence shown here is derived from an EMBL/GenBank/DDBJ whole genome shotgun (WGS) entry which is preliminary data.</text>
</comment>
<gene>
    <name evidence="1" type="ORF">ND2E_3044</name>
</gene>
<dbReference type="RefSeq" id="WP_033093817.1">
    <property type="nucleotide sequence ID" value="NZ_JQED01000021.1"/>
</dbReference>
<name>A0A099KNX0_COLPS</name>
<organism evidence="1 2">
    <name type="scientific">Colwellia psychrerythraea</name>
    <name type="common">Vibrio psychroerythus</name>
    <dbReference type="NCBI Taxonomy" id="28229"/>
    <lineage>
        <taxon>Bacteria</taxon>
        <taxon>Pseudomonadati</taxon>
        <taxon>Pseudomonadota</taxon>
        <taxon>Gammaproteobacteria</taxon>
        <taxon>Alteromonadales</taxon>
        <taxon>Colwelliaceae</taxon>
        <taxon>Colwellia</taxon>
    </lineage>
</organism>
<reference evidence="1 2" key="1">
    <citation type="submission" date="2014-08" db="EMBL/GenBank/DDBJ databases">
        <title>Genomic and Phenotypic Diversity of Colwellia psychrerythraea strains from Disparate Marine Basins.</title>
        <authorList>
            <person name="Techtmann S.M."/>
            <person name="Stelling S.C."/>
            <person name="Utturkar S.M."/>
            <person name="Alshibli N."/>
            <person name="Harris A."/>
            <person name="Brown S.D."/>
            <person name="Hazen T.C."/>
        </authorList>
    </citation>
    <scope>NUCLEOTIDE SEQUENCE [LARGE SCALE GENOMIC DNA]</scope>
    <source>
        <strain evidence="1 2">ND2E</strain>
    </source>
</reference>
<dbReference type="EMBL" id="JQED01000021">
    <property type="protein sequence ID" value="KGJ92151.1"/>
    <property type="molecule type" value="Genomic_DNA"/>
</dbReference>
<evidence type="ECO:0000313" key="1">
    <source>
        <dbReference type="EMBL" id="KGJ92151.1"/>
    </source>
</evidence>
<dbReference type="OrthoDB" id="6109689at2"/>
<evidence type="ECO:0000313" key="2">
    <source>
        <dbReference type="Proteomes" id="UP000029843"/>
    </source>
</evidence>
<sequence length="74" mass="8264">MTATVKITCDGQGCKNVISNEANGSTDDVSSLMEWHEWRNDPTTDEYQYCAGCWPAVRAEYEDMHEQGELSSNG</sequence>